<name>A0A6A5BR39_NAEFO</name>
<evidence type="ECO:0008006" key="5">
    <source>
        <dbReference type="Google" id="ProtNLM"/>
    </source>
</evidence>
<dbReference type="PROSITE" id="PS50294">
    <property type="entry name" value="WD_REPEATS_REGION"/>
    <property type="match status" value="2"/>
</dbReference>
<accession>A0A6A5BR39</accession>
<dbReference type="Pfam" id="PF00400">
    <property type="entry name" value="WD40"/>
    <property type="match status" value="7"/>
</dbReference>
<evidence type="ECO:0000256" key="2">
    <source>
        <dbReference type="SAM" id="MobiDB-lite"/>
    </source>
</evidence>
<evidence type="ECO:0000256" key="1">
    <source>
        <dbReference type="PROSITE-ProRule" id="PRU00221"/>
    </source>
</evidence>
<proteinExistence type="predicted"/>
<dbReference type="InterPro" id="IPR036322">
    <property type="entry name" value="WD40_repeat_dom_sf"/>
</dbReference>
<reference evidence="3 4" key="1">
    <citation type="journal article" date="2019" name="Sci. Rep.">
        <title>Nanopore sequencing improves the draft genome of the human pathogenic amoeba Naegleria fowleri.</title>
        <authorList>
            <person name="Liechti N."/>
            <person name="Schurch N."/>
            <person name="Bruggmann R."/>
            <person name="Wittwer M."/>
        </authorList>
    </citation>
    <scope>NUCLEOTIDE SEQUENCE [LARGE SCALE GENOMIC DNA]</scope>
    <source>
        <strain evidence="3 4">ATCC 30894</strain>
    </source>
</reference>
<dbReference type="InterPro" id="IPR015943">
    <property type="entry name" value="WD40/YVTN_repeat-like_dom_sf"/>
</dbReference>
<dbReference type="PANTHER" id="PTHR44525:SF1">
    <property type="entry name" value="WD REPEAT-CONTAINING PROTEIN 27"/>
    <property type="match status" value="1"/>
</dbReference>
<dbReference type="SMART" id="SM00320">
    <property type="entry name" value="WD40"/>
    <property type="match status" value="9"/>
</dbReference>
<dbReference type="RefSeq" id="XP_044560993.1">
    <property type="nucleotide sequence ID" value="XM_044708426.1"/>
</dbReference>
<dbReference type="SUPFAM" id="SSF50978">
    <property type="entry name" value="WD40 repeat-like"/>
    <property type="match status" value="2"/>
</dbReference>
<dbReference type="PROSITE" id="PS50082">
    <property type="entry name" value="WD_REPEATS_2"/>
    <property type="match status" value="3"/>
</dbReference>
<dbReference type="GeneID" id="68112173"/>
<feature type="repeat" description="WD" evidence="1">
    <location>
        <begin position="218"/>
        <end position="260"/>
    </location>
</feature>
<keyword evidence="4" id="KW-1185">Reference proteome</keyword>
<dbReference type="AlphaFoldDB" id="A0A6A5BR39"/>
<keyword evidence="1" id="KW-0853">WD repeat</keyword>
<feature type="region of interest" description="Disordered" evidence="2">
    <location>
        <begin position="539"/>
        <end position="568"/>
    </location>
</feature>
<sequence>MFKSQPEAFTSSHQSSTALQILDVLEASSSEYLFTSVAISSHHHHEEPFCEKNRIVNSTTTTAHTKWKSSSLPNIKQHTTTLKALKKPPAQSYPSCTMLMAGGESSGLVSIWQLSEEKGQLLNREPILLLAHSDDEVMSVCFGTRKKELFCSASNKVIKLWNIYACLQGVQQDGVIIGTYLGNVTFVKFSDDDNLLCIGLEETILIYHINEGRVILQLDGHHCPVTEIIFLQSFPHYLISISEDRTFKIWDIRERKVLYKSGVLSPYPIICVCEEPDTNRFFLGFTNGIIQVYEISNDKSSQCLWVKLLHEFDLSKKVKKFLKPECKKPIPTFEIISSEPVWKQQHNFIQQQFREDEISDSDQQEIDEEIYVIKMNFFNKNDLNFMMICSRTMAIDINLSSFEINRIYNISKLTAECQDLFHTFACKSVDDCTTRLIAASAVKPHICVMDVNHQAIDLNILNRQTEVTTTTQGSSTPNGTSNEQSSEISSITYHSELPVYLKGTLTKITPNTTTTKKGLLKNHPTTFTNRIKSSGYSEAPFMHKKKSSSSSTGTLRSTKREPMIDASSLPHSPPIHLSCDVKLHSSPILCLSLSPNKENLCTGSNSGLALLSKSPLSKSTKGIPLEKHTNSVTNVSWSLTSKLVLTSSSDCSAIMWKNGKKGIEPVIHMKTILGNIKNSGTDVKKMELEFKSSVNNAQFYHQDKLATLSSSNKLYFYKYYIHKENNTDQKFLKKKVENHKFKLSHVFESKQAQKISSLACPNVYLSNYILMGYSSKSLELYDVCKDMVVRSIESAHERPIHTITLNNSPNASSDSINLFLTSSVDGCVKLWDLRQKDYVRRYSQHKNSIHTIGLDFSPCMRYLASGSEDRCVYLYDLTTSEKCVEKIISCHSDVVSDVEFKNYSTLLSCSFDGKVNTYTCSQTSITSKSSPLRV</sequence>
<gene>
    <name evidence="3" type="ORF">FDP41_004955</name>
</gene>
<evidence type="ECO:0000313" key="4">
    <source>
        <dbReference type="Proteomes" id="UP000444721"/>
    </source>
</evidence>
<dbReference type="InterPro" id="IPR042411">
    <property type="entry name" value="WDR27"/>
</dbReference>
<dbReference type="VEuPathDB" id="AmoebaDB:NF0118580"/>
<feature type="repeat" description="WD" evidence="1">
    <location>
        <begin position="817"/>
        <end position="841"/>
    </location>
</feature>
<dbReference type="OMA" id="FAQFYYI"/>
<dbReference type="OrthoDB" id="20669at2759"/>
<evidence type="ECO:0000313" key="3">
    <source>
        <dbReference type="EMBL" id="KAF0976280.1"/>
    </source>
</evidence>
<protein>
    <recommendedName>
        <fullName evidence="5">Guanine nucleotide-binding protein subunit beta-like protein</fullName>
    </recommendedName>
</protein>
<dbReference type="EMBL" id="VFQX01000041">
    <property type="protein sequence ID" value="KAF0976280.1"/>
    <property type="molecule type" value="Genomic_DNA"/>
</dbReference>
<dbReference type="VEuPathDB" id="AmoebaDB:FDP41_004955"/>
<dbReference type="PANTHER" id="PTHR44525">
    <property type="entry name" value="WD REPEAT-CONTAINING PROTEIN 27"/>
    <property type="match status" value="1"/>
</dbReference>
<dbReference type="VEuPathDB" id="AmoebaDB:NfTy_086500"/>
<dbReference type="Proteomes" id="UP000444721">
    <property type="component" value="Unassembled WGS sequence"/>
</dbReference>
<dbReference type="InterPro" id="IPR001680">
    <property type="entry name" value="WD40_rpt"/>
</dbReference>
<feature type="region of interest" description="Disordered" evidence="2">
    <location>
        <begin position="468"/>
        <end position="487"/>
    </location>
</feature>
<comment type="caution">
    <text evidence="3">The sequence shown here is derived from an EMBL/GenBank/DDBJ whole genome shotgun (WGS) entry which is preliminary data.</text>
</comment>
<feature type="compositionally biased region" description="Low complexity" evidence="2">
    <location>
        <begin position="468"/>
        <end position="482"/>
    </location>
</feature>
<feature type="repeat" description="WD" evidence="1">
    <location>
        <begin position="625"/>
        <end position="657"/>
    </location>
</feature>
<organism evidence="3 4">
    <name type="scientific">Naegleria fowleri</name>
    <name type="common">Brain eating amoeba</name>
    <dbReference type="NCBI Taxonomy" id="5763"/>
    <lineage>
        <taxon>Eukaryota</taxon>
        <taxon>Discoba</taxon>
        <taxon>Heterolobosea</taxon>
        <taxon>Tetramitia</taxon>
        <taxon>Eutetramitia</taxon>
        <taxon>Vahlkampfiidae</taxon>
        <taxon>Naegleria</taxon>
    </lineage>
</organism>
<dbReference type="Gene3D" id="2.130.10.10">
    <property type="entry name" value="YVTN repeat-like/Quinoprotein amine dehydrogenase"/>
    <property type="match status" value="3"/>
</dbReference>